<dbReference type="AlphaFoldDB" id="A0A8H5JWW4"/>
<reference evidence="1 2" key="1">
    <citation type="submission" date="2020-05" db="EMBL/GenBank/DDBJ databases">
        <title>Identification and distribution of gene clusters putatively required for synthesis of sphingolipid metabolism inhibitors in phylogenetically diverse species of the filamentous fungus Fusarium.</title>
        <authorList>
            <person name="Kim H.-S."/>
            <person name="Busman M."/>
            <person name="Brown D.W."/>
            <person name="Divon H."/>
            <person name="Uhlig S."/>
            <person name="Proctor R.H."/>
        </authorList>
    </citation>
    <scope>NUCLEOTIDE SEQUENCE [LARGE SCALE GENOMIC DNA]</scope>
    <source>
        <strain evidence="1 2">NRRL 25196</strain>
    </source>
</reference>
<organism evidence="1 2">
    <name type="scientific">Fusarium napiforme</name>
    <dbReference type="NCBI Taxonomy" id="42672"/>
    <lineage>
        <taxon>Eukaryota</taxon>
        <taxon>Fungi</taxon>
        <taxon>Dikarya</taxon>
        <taxon>Ascomycota</taxon>
        <taxon>Pezizomycotina</taxon>
        <taxon>Sordariomycetes</taxon>
        <taxon>Hypocreomycetidae</taxon>
        <taxon>Hypocreales</taxon>
        <taxon>Nectriaceae</taxon>
        <taxon>Fusarium</taxon>
        <taxon>Fusarium fujikuroi species complex</taxon>
    </lineage>
</organism>
<evidence type="ECO:0000313" key="2">
    <source>
        <dbReference type="Proteomes" id="UP000574317"/>
    </source>
</evidence>
<accession>A0A8H5JWW4</accession>
<proteinExistence type="predicted"/>
<dbReference type="Proteomes" id="UP000574317">
    <property type="component" value="Unassembled WGS sequence"/>
</dbReference>
<gene>
    <name evidence="1" type="ORF">FNAPI_3584</name>
</gene>
<name>A0A8H5JWW4_9HYPO</name>
<keyword evidence="2" id="KW-1185">Reference proteome</keyword>
<evidence type="ECO:0000313" key="1">
    <source>
        <dbReference type="EMBL" id="KAF5561560.1"/>
    </source>
</evidence>
<protein>
    <submittedName>
        <fullName evidence="1">Uncharacterized protein</fullName>
    </submittedName>
</protein>
<sequence length="115" mass="12518">MQGILTLHPLALHLEASRAATGLPHQRQGEKASIITAAQMDEEITDQKITDTPAVSGGLQCLQGDLPIEGLHVVKGLVRYARVLPDCQGQCRAECLEGRHLQSTAYIIVRSRPQK</sequence>
<comment type="caution">
    <text evidence="1">The sequence shown here is derived from an EMBL/GenBank/DDBJ whole genome shotgun (WGS) entry which is preliminary data.</text>
</comment>
<dbReference type="EMBL" id="JAAOAO010000132">
    <property type="protein sequence ID" value="KAF5561560.1"/>
    <property type="molecule type" value="Genomic_DNA"/>
</dbReference>